<dbReference type="PANTHER" id="PTHR13408">
    <property type="entry name" value="DNA-DIRECTED RNA POLYMERASE III"/>
    <property type="match status" value="1"/>
</dbReference>
<gene>
    <name evidence="3" type="primary">LOC18605330</name>
</gene>
<protein>
    <submittedName>
        <fullName evidence="3">DNA-directed RNA polymerase III subunit rpc4 isoform X4</fullName>
    </submittedName>
</protein>
<organism evidence="2 3">
    <name type="scientific">Theobroma cacao</name>
    <name type="common">Cacao</name>
    <name type="synonym">Cocoa</name>
    <dbReference type="NCBI Taxonomy" id="3641"/>
    <lineage>
        <taxon>Eukaryota</taxon>
        <taxon>Viridiplantae</taxon>
        <taxon>Streptophyta</taxon>
        <taxon>Embryophyta</taxon>
        <taxon>Tracheophyta</taxon>
        <taxon>Spermatophyta</taxon>
        <taxon>Magnoliopsida</taxon>
        <taxon>eudicotyledons</taxon>
        <taxon>Gunneridae</taxon>
        <taxon>Pentapetalae</taxon>
        <taxon>rosids</taxon>
        <taxon>malvids</taxon>
        <taxon>Malvales</taxon>
        <taxon>Malvaceae</taxon>
        <taxon>Byttnerioideae</taxon>
        <taxon>Theobroma</taxon>
    </lineage>
</organism>
<dbReference type="Proteomes" id="UP000694886">
    <property type="component" value="Chromosome 3"/>
</dbReference>
<feature type="region of interest" description="Disordered" evidence="1">
    <location>
        <begin position="1"/>
        <end position="127"/>
    </location>
</feature>
<accession>A0AB32VEJ2</accession>
<name>A0AB32VEJ2_THECC</name>
<dbReference type="RefSeq" id="XP_007038340.2">
    <property type="nucleotide sequence ID" value="XM_007038278.2"/>
</dbReference>
<reference evidence="3" key="2">
    <citation type="submission" date="2025-08" db="UniProtKB">
        <authorList>
            <consortium name="RefSeq"/>
        </authorList>
    </citation>
    <scope>IDENTIFICATION</scope>
</reference>
<dbReference type="AlphaFoldDB" id="A0AB32VEJ2"/>
<sequence>MDQDGPSSGRRKVRFAPKAPQSSRRLKTTVSKSEVNDEDGEAAQAQYLLGRFNENQTRQRPKVEKKSSAQISFGPGAPSSNLLSAYGSQRGGTSGKSTDSRQRSPDDNDGQIIGSFPSASKEDRTDICSSDAIEASAPKIKREYREPWDYHHTYYPITLPLRRPYSGDPELLDQAEFVEAARKEYDEKTINPASDLGLLEEGEKGKMFFFQLPANLPVIKRLASTKGKEKAENLGSSERFGALKKGCQLEELPGGFMGKMLVYKSGAVKLKLGETLYDVSPGSDCIFAQDVAAVNTTEKHCCVIGELGKRVVVTPHISSVLNSVIDLG</sequence>
<feature type="compositionally biased region" description="Polar residues" evidence="1">
    <location>
        <begin position="78"/>
        <end position="87"/>
    </location>
</feature>
<dbReference type="GO" id="GO:0003677">
    <property type="term" value="F:DNA binding"/>
    <property type="evidence" value="ECO:0007669"/>
    <property type="project" value="InterPro"/>
</dbReference>
<dbReference type="InterPro" id="IPR007811">
    <property type="entry name" value="RPC4"/>
</dbReference>
<evidence type="ECO:0000256" key="1">
    <source>
        <dbReference type="SAM" id="MobiDB-lite"/>
    </source>
</evidence>
<dbReference type="GO" id="GO:0005666">
    <property type="term" value="C:RNA polymerase III complex"/>
    <property type="evidence" value="ECO:0007669"/>
    <property type="project" value="InterPro"/>
</dbReference>
<dbReference type="GO" id="GO:0006383">
    <property type="term" value="P:transcription by RNA polymerase III"/>
    <property type="evidence" value="ECO:0007669"/>
    <property type="project" value="InterPro"/>
</dbReference>
<dbReference type="Pfam" id="PF05132">
    <property type="entry name" value="RNA_pol_Rpc4"/>
    <property type="match status" value="1"/>
</dbReference>
<feature type="compositionally biased region" description="Polar residues" evidence="1">
    <location>
        <begin position="20"/>
        <end position="33"/>
    </location>
</feature>
<keyword evidence="3" id="KW-0804">Transcription</keyword>
<reference evidence="2" key="1">
    <citation type="journal article" date="1997" name="Nucleic Acids Res.">
        <title>tRNAscan-SE: a program for improved detection of transfer RNA genes in genomic sequence.</title>
        <authorList>
            <person name="Lowe T.M."/>
            <person name="Eddy S.R."/>
        </authorList>
    </citation>
    <scope>NUCLEOTIDE SEQUENCE [LARGE SCALE GENOMIC DNA]</scope>
    <source>
        <strain evidence="2">r\B97-61/B2</strain>
    </source>
</reference>
<dbReference type="PANTHER" id="PTHR13408:SF6">
    <property type="entry name" value="DNA BINDING PROTEIN"/>
    <property type="match status" value="1"/>
</dbReference>
<dbReference type="GeneID" id="18605330"/>
<keyword evidence="3" id="KW-0240">DNA-directed RNA polymerase</keyword>
<evidence type="ECO:0000313" key="3">
    <source>
        <dbReference type="RefSeq" id="XP_007038340.2"/>
    </source>
</evidence>
<dbReference type="Gramene" id="Tc03v2_t012690.5">
    <property type="protein sequence ID" value="Tc03v2_p012690.5"/>
    <property type="gene ID" value="Tc03v2_g012690"/>
</dbReference>
<evidence type="ECO:0000313" key="2">
    <source>
        <dbReference type="Proteomes" id="UP000694886"/>
    </source>
</evidence>
<proteinExistence type="predicted"/>